<dbReference type="Proteomes" id="UP000827976">
    <property type="component" value="Chromosome 16"/>
</dbReference>
<evidence type="ECO:0000313" key="1">
    <source>
        <dbReference type="EMBL" id="KAH7660035.1"/>
    </source>
</evidence>
<keyword evidence="2" id="KW-1185">Reference proteome</keyword>
<reference evidence="2" key="1">
    <citation type="journal article" date="2022" name="Nat. Commun.">
        <title>Chromosome evolution and the genetic basis of agronomically important traits in greater yam.</title>
        <authorList>
            <person name="Bredeson J.V."/>
            <person name="Lyons J.B."/>
            <person name="Oniyinde I.O."/>
            <person name="Okereke N.R."/>
            <person name="Kolade O."/>
            <person name="Nnabue I."/>
            <person name="Nwadili C.O."/>
            <person name="Hribova E."/>
            <person name="Parker M."/>
            <person name="Nwogha J."/>
            <person name="Shu S."/>
            <person name="Carlson J."/>
            <person name="Kariba R."/>
            <person name="Muthemba S."/>
            <person name="Knop K."/>
            <person name="Barton G.J."/>
            <person name="Sherwood A.V."/>
            <person name="Lopez-Montes A."/>
            <person name="Asiedu R."/>
            <person name="Jamnadass R."/>
            <person name="Muchugi A."/>
            <person name="Goodstein D."/>
            <person name="Egesi C.N."/>
            <person name="Featherston J."/>
            <person name="Asfaw A."/>
            <person name="Simpson G.G."/>
            <person name="Dolezel J."/>
            <person name="Hendre P.S."/>
            <person name="Van Deynze A."/>
            <person name="Kumar P.L."/>
            <person name="Obidiegwu J.E."/>
            <person name="Bhattacharjee R."/>
            <person name="Rokhsar D.S."/>
        </authorList>
    </citation>
    <scope>NUCLEOTIDE SEQUENCE [LARGE SCALE GENOMIC DNA]</scope>
    <source>
        <strain evidence="2">cv. TDa95/00328</strain>
    </source>
</reference>
<name>A0ACB7UIC5_DIOAL</name>
<protein>
    <submittedName>
        <fullName evidence="1">Reticulon domain-containing protein</fullName>
    </submittedName>
</protein>
<proteinExistence type="predicted"/>
<dbReference type="EMBL" id="CM037026">
    <property type="protein sequence ID" value="KAH7660035.1"/>
    <property type="molecule type" value="Genomic_DNA"/>
</dbReference>
<evidence type="ECO:0000313" key="2">
    <source>
        <dbReference type="Proteomes" id="UP000827976"/>
    </source>
</evidence>
<sequence length="478" mass="54053">MQGSSRRRSITRNAGVASGSVWETRMKMDQVKGGIKVFNGDNGNDNRDEEGMKVYRRLVRNQSDPSSMGNRKRRNWKQPEKHESGGCNAIQLKRSISELNKEEDSVSVEEEEEKEVEIDKEMDLVVVVDEAKSEAEEKVDQSFETPASTPTPAPEKIELTTIDLRTMHPDPVKPPSLVSNANIHEAFEAEEEEVDYQCETKLGDHNRMQSIVDLVMWRDISRSAFVFGFGSFFLLSSSYAKDLEFSLISAISYLGLVYLALIFVYKSILQRGVGMEYYDEMVIGEEEAIWIVRFLLPYINEILLNIKALFSGDPATTMKLAVALFVMARCGSSITIWTLSKLLFFGVFTIPKLCSSSSFQLARYGKFWLERVKDGWESCTHKKAVAGAIFTVLWNLSSTVARIWGVFMLLVAMKFYQQQCMVAQEWDVEVVEEEVVQQEAEDSKAVNGPVMGPTLGSGPRSHRHKSGPIGERKLKKWN</sequence>
<accession>A0ACB7UIC5</accession>
<gene>
    <name evidence="1" type="ORF">IHE45_16G071400</name>
</gene>
<comment type="caution">
    <text evidence="1">The sequence shown here is derived from an EMBL/GenBank/DDBJ whole genome shotgun (WGS) entry which is preliminary data.</text>
</comment>
<organism evidence="1 2">
    <name type="scientific">Dioscorea alata</name>
    <name type="common">Purple yam</name>
    <dbReference type="NCBI Taxonomy" id="55571"/>
    <lineage>
        <taxon>Eukaryota</taxon>
        <taxon>Viridiplantae</taxon>
        <taxon>Streptophyta</taxon>
        <taxon>Embryophyta</taxon>
        <taxon>Tracheophyta</taxon>
        <taxon>Spermatophyta</taxon>
        <taxon>Magnoliopsida</taxon>
        <taxon>Liliopsida</taxon>
        <taxon>Dioscoreales</taxon>
        <taxon>Dioscoreaceae</taxon>
        <taxon>Dioscorea</taxon>
    </lineage>
</organism>